<dbReference type="Pfam" id="PF13772">
    <property type="entry name" value="AIG2_2"/>
    <property type="match status" value="1"/>
</dbReference>
<evidence type="ECO:0000313" key="4">
    <source>
        <dbReference type="Proteomes" id="UP001597040"/>
    </source>
</evidence>
<accession>A0ABW3LLM5</accession>
<reference evidence="4" key="1">
    <citation type="journal article" date="2019" name="Int. J. Syst. Evol. Microbiol.">
        <title>The Global Catalogue of Microorganisms (GCM) 10K type strain sequencing project: providing services to taxonomists for standard genome sequencing and annotation.</title>
        <authorList>
            <consortium name="The Broad Institute Genomics Platform"/>
            <consortium name="The Broad Institute Genome Sequencing Center for Infectious Disease"/>
            <person name="Wu L."/>
            <person name="Ma J."/>
        </authorList>
    </citation>
    <scope>NUCLEOTIDE SEQUENCE [LARGE SCALE GENOMIC DNA]</scope>
    <source>
        <strain evidence="4">CCUG 56754</strain>
    </source>
</reference>
<gene>
    <name evidence="3" type="ORF">ACFQ3N_05470</name>
</gene>
<dbReference type="PANTHER" id="PTHR12935">
    <property type="entry name" value="GAMMA-GLUTAMYLCYCLOTRANSFERASE"/>
    <property type="match status" value="1"/>
</dbReference>
<dbReference type="SUPFAM" id="SSF110857">
    <property type="entry name" value="Gamma-glutamyl cyclotransferase-like"/>
    <property type="match status" value="2"/>
</dbReference>
<keyword evidence="1" id="KW-0456">Lyase</keyword>
<dbReference type="InterPro" id="IPR009288">
    <property type="entry name" value="AIG2-like_dom"/>
</dbReference>
<evidence type="ECO:0000259" key="2">
    <source>
        <dbReference type="Pfam" id="PF06094"/>
    </source>
</evidence>
<dbReference type="Proteomes" id="UP001597040">
    <property type="component" value="Unassembled WGS sequence"/>
</dbReference>
<sequence>MNLIFVYGTLRQGERNHHYLEGSRCIYMQAWVNGQLFDTSYGYPIMKPSDSVKVFGEVYEVTDAQFDRINDLEGYIENGSDNLYERVPITVYNDKGNIIEAITYVSGRSLEHSIDDIPFGDWKVFQYLQQENLLYFAYGSCMDDERFKLANVHALFKAIEGKGMLDGHGLRFSKSTSDGGKADIIESKEEYMEGVVYKISMEALDYLYKREGVYNNGYRPAVITIELNGKAVEALTFIGITKMPETKPTVLYATEIIRGATGILNESYINMLQTKIDLLMK</sequence>
<feature type="domain" description="Gamma-glutamylcyclotransferase AIG2-like" evidence="2">
    <location>
        <begin position="4"/>
        <end position="123"/>
    </location>
</feature>
<protein>
    <submittedName>
        <fullName evidence="3">Gamma-glutamylcyclotransferase</fullName>
    </submittedName>
</protein>
<dbReference type="CDD" id="cd06661">
    <property type="entry name" value="GGCT_like"/>
    <property type="match status" value="2"/>
</dbReference>
<dbReference type="InterPro" id="IPR036568">
    <property type="entry name" value="GGCT-like_sf"/>
</dbReference>
<dbReference type="InterPro" id="IPR017939">
    <property type="entry name" value="G-Glutamylcylcotransferase"/>
</dbReference>
<organism evidence="3 4">
    <name type="scientific">Virgibacillus byunsanensis</name>
    <dbReference type="NCBI Taxonomy" id="570945"/>
    <lineage>
        <taxon>Bacteria</taxon>
        <taxon>Bacillati</taxon>
        <taxon>Bacillota</taxon>
        <taxon>Bacilli</taxon>
        <taxon>Bacillales</taxon>
        <taxon>Bacillaceae</taxon>
        <taxon>Virgibacillus</taxon>
    </lineage>
</organism>
<dbReference type="RefSeq" id="WP_390360303.1">
    <property type="nucleotide sequence ID" value="NZ_JBHTKJ010000012.1"/>
</dbReference>
<dbReference type="PANTHER" id="PTHR12935:SF0">
    <property type="entry name" value="GAMMA-GLUTAMYLCYCLOTRANSFERASE"/>
    <property type="match status" value="1"/>
</dbReference>
<comment type="caution">
    <text evidence="3">The sequence shown here is derived from an EMBL/GenBank/DDBJ whole genome shotgun (WGS) entry which is preliminary data.</text>
</comment>
<dbReference type="InterPro" id="IPR013024">
    <property type="entry name" value="GGCT-like"/>
</dbReference>
<dbReference type="Gene3D" id="3.10.490.10">
    <property type="entry name" value="Gamma-glutamyl cyclotransferase-like"/>
    <property type="match status" value="2"/>
</dbReference>
<name>A0ABW3LLM5_9BACI</name>
<keyword evidence="4" id="KW-1185">Reference proteome</keyword>
<evidence type="ECO:0000256" key="1">
    <source>
        <dbReference type="ARBA" id="ARBA00023239"/>
    </source>
</evidence>
<proteinExistence type="predicted"/>
<dbReference type="Pfam" id="PF06094">
    <property type="entry name" value="GGACT"/>
    <property type="match status" value="1"/>
</dbReference>
<dbReference type="EMBL" id="JBHTKJ010000012">
    <property type="protein sequence ID" value="MFD1037855.1"/>
    <property type="molecule type" value="Genomic_DNA"/>
</dbReference>
<evidence type="ECO:0000313" key="3">
    <source>
        <dbReference type="EMBL" id="MFD1037855.1"/>
    </source>
</evidence>